<evidence type="ECO:0000313" key="10">
    <source>
        <dbReference type="Proteomes" id="UP000219440"/>
    </source>
</evidence>
<feature type="domain" description="VTT" evidence="8">
    <location>
        <begin position="58"/>
        <end position="182"/>
    </location>
</feature>
<feature type="transmembrane region" description="Helical" evidence="7">
    <location>
        <begin position="12"/>
        <end position="30"/>
    </location>
</feature>
<dbReference type="InterPro" id="IPR051311">
    <property type="entry name" value="DedA_domain"/>
</dbReference>
<keyword evidence="4 7" id="KW-0812">Transmembrane</keyword>
<feature type="transmembrane region" description="Helical" evidence="7">
    <location>
        <begin position="162"/>
        <end position="185"/>
    </location>
</feature>
<evidence type="ECO:0000256" key="7">
    <source>
        <dbReference type="SAM" id="Phobius"/>
    </source>
</evidence>
<evidence type="ECO:0000313" key="9">
    <source>
        <dbReference type="EMBL" id="SOE66023.1"/>
    </source>
</evidence>
<dbReference type="GO" id="GO:0005886">
    <property type="term" value="C:plasma membrane"/>
    <property type="evidence" value="ECO:0007669"/>
    <property type="project" value="UniProtKB-SubCell"/>
</dbReference>
<name>A0A2C8ZM27_9MICO</name>
<keyword evidence="5 7" id="KW-1133">Transmembrane helix</keyword>
<reference evidence="9 10" key="1">
    <citation type="submission" date="2017-09" db="EMBL/GenBank/DDBJ databases">
        <authorList>
            <person name="Ehlers B."/>
            <person name="Leendertz F.H."/>
        </authorList>
    </citation>
    <scope>NUCLEOTIDE SEQUENCE [LARGE SCALE GENOMIC DNA]</scope>
    <source>
        <strain evidence="9 10">CGMCC 1.05381</strain>
    </source>
</reference>
<feature type="transmembrane region" description="Helical" evidence="7">
    <location>
        <begin position="37"/>
        <end position="58"/>
    </location>
</feature>
<evidence type="ECO:0000256" key="5">
    <source>
        <dbReference type="ARBA" id="ARBA00022989"/>
    </source>
</evidence>
<feature type="transmembrane region" description="Helical" evidence="7">
    <location>
        <begin position="78"/>
        <end position="103"/>
    </location>
</feature>
<evidence type="ECO:0000259" key="8">
    <source>
        <dbReference type="Pfam" id="PF09335"/>
    </source>
</evidence>
<comment type="subcellular location">
    <subcellularLocation>
        <location evidence="1">Cell membrane</location>
        <topology evidence="1">Multi-pass membrane protein</topology>
    </subcellularLocation>
</comment>
<dbReference type="OrthoDB" id="9813426at2"/>
<evidence type="ECO:0000256" key="3">
    <source>
        <dbReference type="ARBA" id="ARBA00022475"/>
    </source>
</evidence>
<comment type="similarity">
    <text evidence="2">Belongs to the DedA family.</text>
</comment>
<dbReference type="EMBL" id="OCST01000003">
    <property type="protein sequence ID" value="SOE66023.1"/>
    <property type="molecule type" value="Genomic_DNA"/>
</dbReference>
<dbReference type="InterPro" id="IPR032816">
    <property type="entry name" value="VTT_dom"/>
</dbReference>
<feature type="transmembrane region" description="Helical" evidence="7">
    <location>
        <begin position="197"/>
        <end position="216"/>
    </location>
</feature>
<protein>
    <submittedName>
        <fullName evidence="9">Membrane protein DedA, SNARE-associated domain</fullName>
    </submittedName>
</protein>
<keyword evidence="6 7" id="KW-0472">Membrane</keyword>
<keyword evidence="10" id="KW-1185">Reference proteome</keyword>
<accession>A0A2C8ZM27</accession>
<evidence type="ECO:0000256" key="6">
    <source>
        <dbReference type="ARBA" id="ARBA00023136"/>
    </source>
</evidence>
<evidence type="ECO:0000256" key="1">
    <source>
        <dbReference type="ARBA" id="ARBA00004651"/>
    </source>
</evidence>
<dbReference type="Proteomes" id="UP000219440">
    <property type="component" value="Unassembled WGS sequence"/>
</dbReference>
<keyword evidence="3" id="KW-1003">Cell membrane</keyword>
<dbReference type="AlphaFoldDB" id="A0A2C8ZM27"/>
<dbReference type="Pfam" id="PF09335">
    <property type="entry name" value="VTT_dom"/>
    <property type="match status" value="1"/>
</dbReference>
<evidence type="ECO:0000256" key="2">
    <source>
        <dbReference type="ARBA" id="ARBA00010792"/>
    </source>
</evidence>
<dbReference type="PANTHER" id="PTHR42709:SF6">
    <property type="entry name" value="UNDECAPRENYL PHOSPHATE TRANSPORTER A"/>
    <property type="match status" value="1"/>
</dbReference>
<organism evidence="9 10">
    <name type="scientific">Salinibacterium xinjiangense</name>
    <dbReference type="NCBI Taxonomy" id="386302"/>
    <lineage>
        <taxon>Bacteria</taxon>
        <taxon>Bacillati</taxon>
        <taxon>Actinomycetota</taxon>
        <taxon>Actinomycetes</taxon>
        <taxon>Micrococcales</taxon>
        <taxon>Microbacteriaceae</taxon>
        <taxon>Salinibacterium</taxon>
    </lineage>
</organism>
<dbReference type="PANTHER" id="PTHR42709">
    <property type="entry name" value="ALKALINE PHOSPHATASE LIKE PROTEIN"/>
    <property type="match status" value="1"/>
</dbReference>
<sequence>MLELAAQVTNPVEWLGELLSGGLAWILAIVQSIDPTLRTILAGVGILLETSIFIGLVIPGDTIVVVAATAVNGPLEYFALAIAVIIGALGGESIGFMLGRFFGPRIRASRLGRRLGEKNWIRAENYIDRRGGIAVFISRFLPVLHALVPVTVGMSTMSYRRFMAWTLPASVIWSFAYVSVGSLAADSFTAMIDRLHYAGYLFVGIILVFSIVVVVVRKIIERRESRHMNHRGDGDANTADPVD</sequence>
<proteinExistence type="inferred from homology"/>
<dbReference type="RefSeq" id="WP_097060757.1">
    <property type="nucleotide sequence ID" value="NZ_BMLC01000001.1"/>
</dbReference>
<evidence type="ECO:0000256" key="4">
    <source>
        <dbReference type="ARBA" id="ARBA00022692"/>
    </source>
</evidence>
<gene>
    <name evidence="9" type="ORF">SAMN06296378_1659</name>
</gene>